<name>L1N4R9_9BACT</name>
<dbReference type="EMBL" id="AMEP01000112">
    <property type="protein sequence ID" value="EKX98498.1"/>
    <property type="molecule type" value="Genomic_DNA"/>
</dbReference>
<keyword evidence="3" id="KW-1185">Reference proteome</keyword>
<evidence type="ECO:0000313" key="3">
    <source>
        <dbReference type="Proteomes" id="UP000010433"/>
    </source>
</evidence>
<dbReference type="Proteomes" id="UP000010433">
    <property type="component" value="Unassembled WGS sequence"/>
</dbReference>
<dbReference type="HOGENOM" id="CLU_3046664_0_0_10"/>
<keyword evidence="1" id="KW-0472">Membrane</keyword>
<keyword evidence="1" id="KW-1133">Transmembrane helix</keyword>
<proteinExistence type="predicted"/>
<organism evidence="2 3">
    <name type="scientific">Hoylesella saccharolytica F0055</name>
    <dbReference type="NCBI Taxonomy" id="1127699"/>
    <lineage>
        <taxon>Bacteria</taxon>
        <taxon>Pseudomonadati</taxon>
        <taxon>Bacteroidota</taxon>
        <taxon>Bacteroidia</taxon>
        <taxon>Bacteroidales</taxon>
        <taxon>Prevotellaceae</taxon>
        <taxon>Hoylesella</taxon>
    </lineage>
</organism>
<feature type="transmembrane region" description="Helical" evidence="1">
    <location>
        <begin position="15"/>
        <end position="42"/>
    </location>
</feature>
<reference evidence="2 3" key="1">
    <citation type="submission" date="2012-05" db="EMBL/GenBank/DDBJ databases">
        <authorList>
            <person name="Weinstock G."/>
            <person name="Sodergren E."/>
            <person name="Lobos E.A."/>
            <person name="Fulton L."/>
            <person name="Fulton R."/>
            <person name="Courtney L."/>
            <person name="Fronick C."/>
            <person name="O'Laughlin M."/>
            <person name="Godfrey J."/>
            <person name="Wilson R.M."/>
            <person name="Miner T."/>
            <person name="Farmer C."/>
            <person name="Delehaunty K."/>
            <person name="Cordes M."/>
            <person name="Minx P."/>
            <person name="Tomlinson C."/>
            <person name="Chen J."/>
            <person name="Wollam A."/>
            <person name="Pepin K.H."/>
            <person name="Bhonagiri V."/>
            <person name="Zhang X."/>
            <person name="Suruliraj S."/>
            <person name="Warren W."/>
            <person name="Mitreva M."/>
            <person name="Mardis E.R."/>
            <person name="Wilson R.K."/>
        </authorList>
    </citation>
    <scope>NUCLEOTIDE SEQUENCE [LARGE SCALE GENOMIC DNA]</scope>
    <source>
        <strain evidence="2 3">F0055</strain>
    </source>
</reference>
<gene>
    <name evidence="2" type="ORF">HMPREF9151_01960</name>
</gene>
<evidence type="ECO:0000313" key="2">
    <source>
        <dbReference type="EMBL" id="EKX98498.1"/>
    </source>
</evidence>
<evidence type="ECO:0000256" key="1">
    <source>
        <dbReference type="SAM" id="Phobius"/>
    </source>
</evidence>
<sequence length="54" mass="6551">MSNFSNLFSPKLTPIYLQIVTFLTFKNTFVFLFSLQIIFSIYRKIRYKKAKKQH</sequence>
<comment type="caution">
    <text evidence="2">The sequence shown here is derived from an EMBL/GenBank/DDBJ whole genome shotgun (WGS) entry which is preliminary data.</text>
</comment>
<dbReference type="AlphaFoldDB" id="L1N4R9"/>
<protein>
    <submittedName>
        <fullName evidence="2">Uncharacterized protein</fullName>
    </submittedName>
</protein>
<accession>L1N4R9</accession>
<keyword evidence="1" id="KW-0812">Transmembrane</keyword>